<keyword evidence="1" id="KW-1133">Transmembrane helix</keyword>
<feature type="transmembrane region" description="Helical" evidence="1">
    <location>
        <begin position="295"/>
        <end position="317"/>
    </location>
</feature>
<dbReference type="STRING" id="1214573.A0A0G2HD77"/>
<dbReference type="Gene3D" id="3.40.50.300">
    <property type="entry name" value="P-loop containing nucleotide triphosphate hydrolases"/>
    <property type="match status" value="1"/>
</dbReference>
<evidence type="ECO:0000313" key="2">
    <source>
        <dbReference type="EMBL" id="KKY33118.1"/>
    </source>
</evidence>
<dbReference type="AlphaFoldDB" id="A0A0G2HD77"/>
<dbReference type="SUPFAM" id="SSF52540">
    <property type="entry name" value="P-loop containing nucleoside triphosphate hydrolases"/>
    <property type="match status" value="1"/>
</dbReference>
<dbReference type="InterPro" id="IPR040632">
    <property type="entry name" value="Sulfotransfer_4"/>
</dbReference>
<evidence type="ECO:0000313" key="3">
    <source>
        <dbReference type="Proteomes" id="UP000034680"/>
    </source>
</evidence>
<keyword evidence="1" id="KW-0472">Membrane</keyword>
<gene>
    <name evidence="2" type="ORF">UCDDA912_g06916</name>
</gene>
<name>A0A0G2HD77_9PEZI</name>
<reference evidence="2 3" key="2">
    <citation type="submission" date="2015-05" db="EMBL/GenBank/DDBJ databases">
        <authorList>
            <person name="Morales-Cruz A."/>
            <person name="Amrine K.C."/>
            <person name="Cantu D."/>
        </authorList>
    </citation>
    <scope>NUCLEOTIDE SEQUENCE [LARGE SCALE GENOMIC DNA]</scope>
    <source>
        <strain evidence="2">DA912</strain>
    </source>
</reference>
<proteinExistence type="predicted"/>
<dbReference type="OrthoDB" id="408152at2759"/>
<sequence length="319" mass="36878">MYAEAPQTEKTGQQVSKLPCYADTYSRKPITDIFTKDTDMDKRGRKRTVPMKVLLLAVGRTGTASMRAAMQHLGYVETYHMMCASIENPPDALLWHDALVAKYFPERSPLPEGAIRTREFWDQLLGNCQAVCDWPACAFAEELMEVYPEAKVVLTGRDVDSWHKSTLPTVYWRATDPELRMLSNTYLPFGLSGSWAAQMYYPMLKLFFDTFFEGDFVHRGKDVYRRHYEKCVRLATDEGRNPGRLLEFRVQEGWEPLCNFLGERVPKAQKFPNVNDGSDFVTRSRRRNRNQMMNVAVRLLMWWVVVGFVCYVLMGMLTA</sequence>
<dbReference type="Pfam" id="PF17784">
    <property type="entry name" value="Sulfotransfer_4"/>
    <property type="match status" value="1"/>
</dbReference>
<dbReference type="InterPro" id="IPR027417">
    <property type="entry name" value="P-loop_NTPase"/>
</dbReference>
<dbReference type="Proteomes" id="UP000034680">
    <property type="component" value="Unassembled WGS sequence"/>
</dbReference>
<accession>A0A0G2HD77</accession>
<protein>
    <submittedName>
        <fullName evidence="2">Putative nad dependent epimerase dehydratase</fullName>
    </submittedName>
</protein>
<keyword evidence="1" id="KW-0812">Transmembrane</keyword>
<dbReference type="PANTHER" id="PTHR36978">
    <property type="entry name" value="P-LOOP CONTAINING NUCLEOTIDE TRIPHOSPHATE HYDROLASE"/>
    <property type="match status" value="1"/>
</dbReference>
<dbReference type="PANTHER" id="PTHR36978:SF4">
    <property type="entry name" value="P-LOOP CONTAINING NUCLEOSIDE TRIPHOSPHATE HYDROLASE PROTEIN"/>
    <property type="match status" value="1"/>
</dbReference>
<evidence type="ECO:0000256" key="1">
    <source>
        <dbReference type="SAM" id="Phobius"/>
    </source>
</evidence>
<keyword evidence="3" id="KW-1185">Reference proteome</keyword>
<organism evidence="2 3">
    <name type="scientific">Diaporthe ampelina</name>
    <dbReference type="NCBI Taxonomy" id="1214573"/>
    <lineage>
        <taxon>Eukaryota</taxon>
        <taxon>Fungi</taxon>
        <taxon>Dikarya</taxon>
        <taxon>Ascomycota</taxon>
        <taxon>Pezizomycotina</taxon>
        <taxon>Sordariomycetes</taxon>
        <taxon>Sordariomycetidae</taxon>
        <taxon>Diaporthales</taxon>
        <taxon>Diaporthaceae</taxon>
        <taxon>Diaporthe</taxon>
    </lineage>
</organism>
<reference evidence="2 3" key="1">
    <citation type="submission" date="2015-05" db="EMBL/GenBank/DDBJ databases">
        <title>Distinctive expansion of gene families associated with plant cell wall degradation and secondary metabolism in the genomes of grapevine trunk pathogens.</title>
        <authorList>
            <person name="Lawrence D.P."/>
            <person name="Travadon R."/>
            <person name="Rolshausen P.E."/>
            <person name="Baumgartner K."/>
        </authorList>
    </citation>
    <scope>NUCLEOTIDE SEQUENCE [LARGE SCALE GENOMIC DNA]</scope>
    <source>
        <strain evidence="2">DA912</strain>
    </source>
</reference>
<comment type="caution">
    <text evidence="2">The sequence shown here is derived from an EMBL/GenBank/DDBJ whole genome shotgun (WGS) entry which is preliminary data.</text>
</comment>
<dbReference type="EMBL" id="LCUC01000257">
    <property type="protein sequence ID" value="KKY33118.1"/>
    <property type="molecule type" value="Genomic_DNA"/>
</dbReference>